<dbReference type="InterPro" id="IPR050234">
    <property type="entry name" value="Nuclear_hormone_rcpt_NR1"/>
</dbReference>
<dbReference type="EMBL" id="OC855576">
    <property type="protein sequence ID" value="CAD7622266.1"/>
    <property type="molecule type" value="Genomic_DNA"/>
</dbReference>
<evidence type="ECO:0000313" key="11">
    <source>
        <dbReference type="EMBL" id="CAD7622266.1"/>
    </source>
</evidence>
<name>A0A7R9PWA9_9ACAR</name>
<dbReference type="PANTHER" id="PTHR24082">
    <property type="entry name" value="NUCLEAR HORMONE RECEPTOR"/>
    <property type="match status" value="1"/>
</dbReference>
<dbReference type="AlphaFoldDB" id="A0A7R9PWA9"/>
<gene>
    <name evidence="11" type="ORF">OSB1V03_LOCUS2731</name>
</gene>
<keyword evidence="3" id="KW-0863">Zinc-finger</keyword>
<dbReference type="EMBL" id="CAJPIZ010001001">
    <property type="protein sequence ID" value="CAG2102696.1"/>
    <property type="molecule type" value="Genomic_DNA"/>
</dbReference>
<keyword evidence="5" id="KW-0805">Transcription regulation</keyword>
<evidence type="ECO:0000256" key="1">
    <source>
        <dbReference type="ARBA" id="ARBA00008092"/>
    </source>
</evidence>
<keyword evidence="7" id="KW-0804">Transcription</keyword>
<evidence type="ECO:0000256" key="6">
    <source>
        <dbReference type="ARBA" id="ARBA00023125"/>
    </source>
</evidence>
<evidence type="ECO:0000256" key="5">
    <source>
        <dbReference type="ARBA" id="ARBA00023015"/>
    </source>
</evidence>
<evidence type="ECO:0000256" key="8">
    <source>
        <dbReference type="ARBA" id="ARBA00023170"/>
    </source>
</evidence>
<evidence type="ECO:0000259" key="10">
    <source>
        <dbReference type="PROSITE" id="PS51030"/>
    </source>
</evidence>
<dbReference type="GO" id="GO:0045944">
    <property type="term" value="P:positive regulation of transcription by RNA polymerase II"/>
    <property type="evidence" value="ECO:0007669"/>
    <property type="project" value="TreeGrafter"/>
</dbReference>
<dbReference type="Pfam" id="PF00105">
    <property type="entry name" value="zf-C4"/>
    <property type="match status" value="1"/>
</dbReference>
<keyword evidence="12" id="KW-1185">Reference proteome</keyword>
<comment type="similarity">
    <text evidence="1">Belongs to the nuclear hormone receptor family. NR1 subfamily.</text>
</comment>
<dbReference type="InterPro" id="IPR001628">
    <property type="entry name" value="Znf_hrmn_rcpt"/>
</dbReference>
<dbReference type="GO" id="GO:0030154">
    <property type="term" value="P:cell differentiation"/>
    <property type="evidence" value="ECO:0007669"/>
    <property type="project" value="TreeGrafter"/>
</dbReference>
<evidence type="ECO:0000256" key="7">
    <source>
        <dbReference type="ARBA" id="ARBA00023163"/>
    </source>
</evidence>
<organism evidence="11">
    <name type="scientific">Medioppia subpectinata</name>
    <dbReference type="NCBI Taxonomy" id="1979941"/>
    <lineage>
        <taxon>Eukaryota</taxon>
        <taxon>Metazoa</taxon>
        <taxon>Ecdysozoa</taxon>
        <taxon>Arthropoda</taxon>
        <taxon>Chelicerata</taxon>
        <taxon>Arachnida</taxon>
        <taxon>Acari</taxon>
        <taxon>Acariformes</taxon>
        <taxon>Sarcoptiformes</taxon>
        <taxon>Oribatida</taxon>
        <taxon>Brachypylina</taxon>
        <taxon>Oppioidea</taxon>
        <taxon>Oppiidae</taxon>
        <taxon>Medioppia</taxon>
    </lineage>
</organism>
<evidence type="ECO:0000256" key="3">
    <source>
        <dbReference type="ARBA" id="ARBA00022771"/>
    </source>
</evidence>
<dbReference type="PROSITE" id="PS51030">
    <property type="entry name" value="NUCLEAR_REC_DBD_2"/>
    <property type="match status" value="1"/>
</dbReference>
<protein>
    <recommendedName>
        <fullName evidence="10">Nuclear receptor domain-containing protein</fullName>
    </recommendedName>
</protein>
<dbReference type="PANTHER" id="PTHR24082:SF473">
    <property type="entry name" value="ECDYSONE-INDUCED PROTEIN 75B, ISOFORM B"/>
    <property type="match status" value="1"/>
</dbReference>
<dbReference type="OrthoDB" id="7634782at2759"/>
<dbReference type="SUPFAM" id="SSF57716">
    <property type="entry name" value="Glucocorticoid receptor-like (DNA-binding domain)"/>
    <property type="match status" value="1"/>
</dbReference>
<dbReference type="GO" id="GO:0008270">
    <property type="term" value="F:zinc ion binding"/>
    <property type="evidence" value="ECO:0007669"/>
    <property type="project" value="UniProtKB-KW"/>
</dbReference>
<dbReference type="GO" id="GO:0004879">
    <property type="term" value="F:nuclear receptor activity"/>
    <property type="evidence" value="ECO:0007669"/>
    <property type="project" value="TreeGrafter"/>
</dbReference>
<evidence type="ECO:0000256" key="2">
    <source>
        <dbReference type="ARBA" id="ARBA00022723"/>
    </source>
</evidence>
<keyword evidence="2" id="KW-0479">Metal-binding</keyword>
<accession>A0A7R9PWA9</accession>
<keyword evidence="9" id="KW-0539">Nucleus</keyword>
<dbReference type="InterPro" id="IPR013088">
    <property type="entry name" value="Znf_NHR/GATA"/>
</dbReference>
<dbReference type="PRINTS" id="PR00047">
    <property type="entry name" value="STROIDFINGER"/>
</dbReference>
<evidence type="ECO:0000313" key="12">
    <source>
        <dbReference type="Proteomes" id="UP000759131"/>
    </source>
</evidence>
<proteinExistence type="inferred from homology"/>
<dbReference type="SMART" id="SM00399">
    <property type="entry name" value="ZnF_C4"/>
    <property type="match status" value="1"/>
</dbReference>
<dbReference type="Gene3D" id="3.30.50.10">
    <property type="entry name" value="Erythroid Transcription Factor GATA-1, subunit A"/>
    <property type="match status" value="1"/>
</dbReference>
<dbReference type="GO" id="GO:0009755">
    <property type="term" value="P:hormone-mediated signaling pathway"/>
    <property type="evidence" value="ECO:0007669"/>
    <property type="project" value="TreeGrafter"/>
</dbReference>
<keyword evidence="8" id="KW-0675">Receptor</keyword>
<evidence type="ECO:0000256" key="4">
    <source>
        <dbReference type="ARBA" id="ARBA00022833"/>
    </source>
</evidence>
<dbReference type="GO" id="GO:0000122">
    <property type="term" value="P:negative regulation of transcription by RNA polymerase II"/>
    <property type="evidence" value="ECO:0007669"/>
    <property type="project" value="TreeGrafter"/>
</dbReference>
<keyword evidence="6" id="KW-0238">DNA-binding</keyword>
<sequence length="324" mass="37047">MSVQSITFKLVVNDDNDRHSNSSGDTVDAKPVNLDYECYLLYTVESRVYVQLFAVLAKRHPNGSVIRRLSACRRDDALQSWSHNRPVGPLSLLFSTLKLIKRIQTFSYQCSPTQDTPHKSRDHSISAFTPNSMGRQCYAASVATKPVDFTMEFTLVKAARYTESSLALVYNCSGFFRRSIQQKIQYRPCTKNQQCSILRINRNRCQYCRLKKCIAVGMSRDGEYPNHIPVRFGRVPKREKAKILAAMQKVNANSQQKALCVELEDENRLLTTIIKAHEETCDYTRDKVAQLIDRARTQPVYAHCPPQMRFETTVSYKGDSHSTL</sequence>
<reference evidence="11" key="1">
    <citation type="submission" date="2020-11" db="EMBL/GenBank/DDBJ databases">
        <authorList>
            <person name="Tran Van P."/>
        </authorList>
    </citation>
    <scope>NUCLEOTIDE SEQUENCE</scope>
</reference>
<dbReference type="Proteomes" id="UP000759131">
    <property type="component" value="Unassembled WGS sequence"/>
</dbReference>
<evidence type="ECO:0000256" key="9">
    <source>
        <dbReference type="ARBA" id="ARBA00023242"/>
    </source>
</evidence>
<dbReference type="GO" id="GO:0000978">
    <property type="term" value="F:RNA polymerase II cis-regulatory region sequence-specific DNA binding"/>
    <property type="evidence" value="ECO:0007669"/>
    <property type="project" value="TreeGrafter"/>
</dbReference>
<keyword evidence="4" id="KW-0862">Zinc</keyword>
<feature type="domain" description="Nuclear receptor" evidence="10">
    <location>
        <begin position="134"/>
        <end position="225"/>
    </location>
</feature>